<dbReference type="InterPro" id="IPR036282">
    <property type="entry name" value="Glutathione-S-Trfase_C_sf"/>
</dbReference>
<evidence type="ECO:0000259" key="2">
    <source>
        <dbReference type="Pfam" id="PF00462"/>
    </source>
</evidence>
<dbReference type="CDD" id="cd03197">
    <property type="entry name" value="GST_C_mPGES2"/>
    <property type="match status" value="1"/>
</dbReference>
<evidence type="ECO:0000313" key="4">
    <source>
        <dbReference type="Proteomes" id="UP000299102"/>
    </source>
</evidence>
<dbReference type="PANTHER" id="PTHR12782">
    <property type="entry name" value="MICROSOMAL PROSTAGLANDIN E SYNTHASE-2"/>
    <property type="match status" value="1"/>
</dbReference>
<dbReference type="PROSITE" id="PS00195">
    <property type="entry name" value="GLUTAREDOXIN_1"/>
    <property type="match status" value="1"/>
</dbReference>
<keyword evidence="4" id="KW-1185">Reference proteome</keyword>
<dbReference type="Gene3D" id="3.40.30.10">
    <property type="entry name" value="Glutaredoxin"/>
    <property type="match status" value="1"/>
</dbReference>
<dbReference type="Pfam" id="PF00462">
    <property type="entry name" value="Glutaredoxin"/>
    <property type="match status" value="1"/>
</dbReference>
<dbReference type="InterPro" id="IPR034335">
    <property type="entry name" value="PGES2_C"/>
</dbReference>
<dbReference type="InterPro" id="IPR002109">
    <property type="entry name" value="Glutaredoxin"/>
</dbReference>
<dbReference type="InterPro" id="IPR036249">
    <property type="entry name" value="Thioredoxin-like_sf"/>
</dbReference>
<sequence>MVVSDNDTSNLQLVLFQYKTCPFCCKVRAFLDYHGISYDIVEVDAVLRQAIKWSEYKKVPILLAKVDDGYQSRKEWRQWADSVLVHVLSPNVYRTPSEALQAFRWFEEAGGWKQTFPTWECALMVYGGAFAMWLISKRLKARHNLNDDVRVSLYNAAKEWMNAVNAKGKFLGGNKPNLADVSVYGVLSSIEGCTAFQDLRE</sequence>
<evidence type="ECO:0000313" key="3">
    <source>
        <dbReference type="EMBL" id="GBP96524.1"/>
    </source>
</evidence>
<protein>
    <submittedName>
        <fullName evidence="3">Prostaglandin E synthase 2</fullName>
    </submittedName>
</protein>
<dbReference type="InterPro" id="IPR011767">
    <property type="entry name" value="GLR_AS"/>
</dbReference>
<proteinExistence type="predicted"/>
<comment type="caution">
    <text evidence="3">The sequence shown here is derived from an EMBL/GenBank/DDBJ whole genome shotgun (WGS) entry which is preliminary data.</text>
</comment>
<name>A0A4C2ABD4_EUMVA</name>
<dbReference type="EMBL" id="BGZK01002795">
    <property type="protein sequence ID" value="GBP96524.1"/>
    <property type="molecule type" value="Genomic_DNA"/>
</dbReference>
<feature type="non-terminal residue" evidence="3">
    <location>
        <position position="201"/>
    </location>
</feature>
<organism evidence="3 4">
    <name type="scientific">Eumeta variegata</name>
    <name type="common">Bagworm moth</name>
    <name type="synonym">Eumeta japonica</name>
    <dbReference type="NCBI Taxonomy" id="151549"/>
    <lineage>
        <taxon>Eukaryota</taxon>
        <taxon>Metazoa</taxon>
        <taxon>Ecdysozoa</taxon>
        <taxon>Arthropoda</taxon>
        <taxon>Hexapoda</taxon>
        <taxon>Insecta</taxon>
        <taxon>Pterygota</taxon>
        <taxon>Neoptera</taxon>
        <taxon>Endopterygota</taxon>
        <taxon>Lepidoptera</taxon>
        <taxon>Glossata</taxon>
        <taxon>Ditrysia</taxon>
        <taxon>Tineoidea</taxon>
        <taxon>Psychidae</taxon>
        <taxon>Oiketicinae</taxon>
        <taxon>Eumeta</taxon>
    </lineage>
</organism>
<dbReference type="STRING" id="151549.A0A4C2ABD4"/>
<dbReference type="Proteomes" id="UP000299102">
    <property type="component" value="Unassembled WGS sequence"/>
</dbReference>
<evidence type="ECO:0000256" key="1">
    <source>
        <dbReference type="ARBA" id="ARBA00002549"/>
    </source>
</evidence>
<dbReference type="Gene3D" id="1.20.1050.10">
    <property type="match status" value="1"/>
</dbReference>
<dbReference type="GO" id="GO:0005739">
    <property type="term" value="C:mitochondrion"/>
    <property type="evidence" value="ECO:0007669"/>
    <property type="project" value="TreeGrafter"/>
</dbReference>
<dbReference type="OrthoDB" id="423541at2759"/>
<dbReference type="PANTHER" id="PTHR12782:SF5">
    <property type="entry name" value="PROSTAGLANDIN E SYNTHASE 2"/>
    <property type="match status" value="1"/>
</dbReference>
<dbReference type="SUPFAM" id="SSF52833">
    <property type="entry name" value="Thioredoxin-like"/>
    <property type="match status" value="1"/>
</dbReference>
<dbReference type="PROSITE" id="PS51354">
    <property type="entry name" value="GLUTAREDOXIN_2"/>
    <property type="match status" value="1"/>
</dbReference>
<dbReference type="AlphaFoldDB" id="A0A4C2ABD4"/>
<comment type="function">
    <text evidence="1">Has a glutathione-disulfide oxidoreductase activity in the presence of NADPH and glutathione reductase. Reduces low molecular weight disulfides and proteins.</text>
</comment>
<gene>
    <name evidence="3" type="primary">Ptges2</name>
    <name evidence="3" type="ORF">EVAR_69195_1</name>
</gene>
<feature type="domain" description="Glutaredoxin" evidence="2">
    <location>
        <begin position="14"/>
        <end position="62"/>
    </location>
</feature>
<dbReference type="GO" id="GO:0050220">
    <property type="term" value="F:prostaglandin-E synthase activity"/>
    <property type="evidence" value="ECO:0007669"/>
    <property type="project" value="TreeGrafter"/>
</dbReference>
<dbReference type="SUPFAM" id="SSF47616">
    <property type="entry name" value="GST C-terminal domain-like"/>
    <property type="match status" value="1"/>
</dbReference>
<reference evidence="3 4" key="1">
    <citation type="journal article" date="2019" name="Commun. Biol.">
        <title>The bagworm genome reveals a unique fibroin gene that provides high tensile strength.</title>
        <authorList>
            <person name="Kono N."/>
            <person name="Nakamura H."/>
            <person name="Ohtoshi R."/>
            <person name="Tomita M."/>
            <person name="Numata K."/>
            <person name="Arakawa K."/>
        </authorList>
    </citation>
    <scope>NUCLEOTIDE SEQUENCE [LARGE SCALE GENOMIC DNA]</scope>
</reference>
<accession>A0A4C2ABD4</accession>